<sequence>MAGPWGVQKIAARLERSEHWLSNQANATEFLQHVYAYLHVPEEHGGRATSRAAVLEKRELVERICVPAILDEALFARKPSAHLLFVTLSLVVVNPQRVLHYLRLLASSTARFDHKSERKTALWLLFSHFAWLRKKTAAGVGVRTCLFVHKLVVFLEDCALNFNASETNSQLRNELAGVFGKDLCLDLARSLLVLPRRSLSASDPDGNGFPCMGETLCLLAPHPEIKHQDMCVQARLLLSHDVRENLRRVLVPLRSILVSALTRQPRIDSPLGILVYDILEYVGSKSPGTCMCFLPSVQATKVQCRSNLFPPAIESFVNICSSFMTGEMLAWQLYLAPTSHAVKRVKANDALNLILDFCDRDPGNTSRRSYAAASTLRAVCGVHTRNDHVEAVLAKHDREWLHAIGCDSGFASTAFVNAVIAKDVYVPRLGTYFVSVKDYLMRVLILAKILFVQELLNSKSQETHMRTPVCSITQAETRDDLDFSMTILNDKHRATLSPSEWNALLARKNSSFIFLNGTQMEDGTYPIFIPALIQVHKCQARKDQVGFSMRLNSVNELQELRKWTDRCSSEQGQLENGASEACVYNCKSASDVLHLQLVPAAAGSTYWRLVQVVLSLFHNHAAQGARAGLYDNEMEDELARFPLTKLFLGKVNPSSDDEWRFLLRVRDPSVSQREFGAYLTFCNSSTANDVLSDMDSLSEAFEISARLVQDHSLNDELQVRSKTGGLARVRQSNLHLSDLYHAQQQAVYSSVYQQLTVVIGPPGCGKTLTAAHCASHAFRCLLEEHKVSRQERPCFVLLVTQSNLALDQLLLRTAHLLQDDKVVARNVITRLGGFCVLPGAEAFALDAEQKVLKKQMISDRDILIELASKLDFCERACPLCDAWGALLDSLCTMSGSACEVSSFEAGSFLASTRGAHLEALLVSQNEADEDQIFERIEHFAKFLQRPSGTTRQHGCDELEDFAALKRVWIRIAAAKRSMREFRYGHAENALLSGSNSPQVIAATFACLAGKYEKMRQVGARVYAAVVEEAGRANELESFPLLALCPERLMLVGDDLQLPPLVVDEHIRDYGNFAQPLFSRFRRIGVPPILLDYQARARHELANLYRFRYSVSSGTQTLKDLNRSSDWKHPEHVSHFLQFINSDRATVSGCSKCTAMAEAPVSKRFESETNPAECAQIVSFSAFLVVVSKIPPDEIAILTPYRAQKELIRKHLESHWMHLAEQGCHGLAETVSAVEVATVDEYQGLEREVVLISLVKTRPTDMPSNFLCDARRINVLSSRARSALYMFGSDAVLQKSYEWRQILDRIAVKGELALSGRDRRREGETSSDYLDRLCVQE</sequence>
<dbReference type="Pfam" id="PF13087">
    <property type="entry name" value="AAA_12"/>
    <property type="match status" value="1"/>
</dbReference>
<evidence type="ECO:0000259" key="1">
    <source>
        <dbReference type="Pfam" id="PF13086"/>
    </source>
</evidence>
<dbReference type="Proteomes" id="UP000324585">
    <property type="component" value="Unassembled WGS sequence"/>
</dbReference>
<organism evidence="3 4">
    <name type="scientific">Porphyridium purpureum</name>
    <name type="common">Red alga</name>
    <name type="synonym">Porphyridium cruentum</name>
    <dbReference type="NCBI Taxonomy" id="35688"/>
    <lineage>
        <taxon>Eukaryota</taxon>
        <taxon>Rhodophyta</taxon>
        <taxon>Bangiophyceae</taxon>
        <taxon>Porphyridiales</taxon>
        <taxon>Porphyridiaceae</taxon>
        <taxon>Porphyridium</taxon>
    </lineage>
</organism>
<dbReference type="InterPro" id="IPR047187">
    <property type="entry name" value="SF1_C_Upf1"/>
</dbReference>
<feature type="domain" description="DNA2/NAM7 helicase helicase" evidence="1">
    <location>
        <begin position="742"/>
        <end position="1062"/>
    </location>
</feature>
<dbReference type="OrthoDB" id="1879at2759"/>
<dbReference type="InterPro" id="IPR041679">
    <property type="entry name" value="DNA2/NAM7-like_C"/>
</dbReference>
<keyword evidence="4" id="KW-1185">Reference proteome</keyword>
<evidence type="ECO:0000313" key="3">
    <source>
        <dbReference type="EMBL" id="KAA8497562.1"/>
    </source>
</evidence>
<dbReference type="InterPro" id="IPR041677">
    <property type="entry name" value="DNA2/NAM7_AAA_11"/>
</dbReference>
<protein>
    <submittedName>
        <fullName evidence="3">Intron-binding protein aquarius</fullName>
    </submittedName>
</protein>
<dbReference type="SUPFAM" id="SSF52540">
    <property type="entry name" value="P-loop containing nucleoside triphosphate hydrolases"/>
    <property type="match status" value="1"/>
</dbReference>
<evidence type="ECO:0000313" key="4">
    <source>
        <dbReference type="Proteomes" id="UP000324585"/>
    </source>
</evidence>
<accession>A0A5J4Z306</accession>
<evidence type="ECO:0000259" key="2">
    <source>
        <dbReference type="Pfam" id="PF13087"/>
    </source>
</evidence>
<proteinExistence type="predicted"/>
<reference evidence="4" key="1">
    <citation type="journal article" date="2019" name="Nat. Commun.">
        <title>Expansion of phycobilisome linker gene families in mesophilic red algae.</title>
        <authorList>
            <person name="Lee J."/>
            <person name="Kim D."/>
            <person name="Bhattacharya D."/>
            <person name="Yoon H.S."/>
        </authorList>
    </citation>
    <scope>NUCLEOTIDE SEQUENCE [LARGE SCALE GENOMIC DNA]</scope>
    <source>
        <strain evidence="4">CCMP 1328</strain>
    </source>
</reference>
<dbReference type="CDD" id="cd18808">
    <property type="entry name" value="SF1_C_Upf1"/>
    <property type="match status" value="1"/>
</dbReference>
<dbReference type="PANTHER" id="PTHR10887:SF5">
    <property type="entry name" value="RNA HELICASE AQUARIUS"/>
    <property type="match status" value="1"/>
</dbReference>
<dbReference type="PANTHER" id="PTHR10887">
    <property type="entry name" value="DNA2/NAM7 HELICASE FAMILY"/>
    <property type="match status" value="1"/>
</dbReference>
<feature type="domain" description="DNA2/NAM7 helicase-like C-terminal" evidence="2">
    <location>
        <begin position="1074"/>
        <end position="1288"/>
    </location>
</feature>
<dbReference type="GO" id="GO:0071013">
    <property type="term" value="C:catalytic step 2 spliceosome"/>
    <property type="evidence" value="ECO:0007669"/>
    <property type="project" value="TreeGrafter"/>
</dbReference>
<dbReference type="Gene3D" id="3.40.50.300">
    <property type="entry name" value="P-loop containing nucleotide triphosphate hydrolases"/>
    <property type="match status" value="2"/>
</dbReference>
<dbReference type="Pfam" id="PF13086">
    <property type="entry name" value="AAA_11"/>
    <property type="match status" value="1"/>
</dbReference>
<name>A0A5J4Z306_PORPP</name>
<dbReference type="InterPro" id="IPR045055">
    <property type="entry name" value="DNA2/NAM7-like"/>
</dbReference>
<dbReference type="InterPro" id="IPR027417">
    <property type="entry name" value="P-loop_NTPase"/>
</dbReference>
<comment type="caution">
    <text evidence="3">The sequence shown here is derived from an EMBL/GenBank/DDBJ whole genome shotgun (WGS) entry which is preliminary data.</text>
</comment>
<dbReference type="EMBL" id="VRMN01000001">
    <property type="protein sequence ID" value="KAA8497562.1"/>
    <property type="molecule type" value="Genomic_DNA"/>
</dbReference>
<dbReference type="GO" id="GO:0003729">
    <property type="term" value="F:mRNA binding"/>
    <property type="evidence" value="ECO:0007669"/>
    <property type="project" value="TreeGrafter"/>
</dbReference>
<gene>
    <name evidence="3" type="ORF">FVE85_5147</name>
</gene>
<dbReference type="GO" id="GO:0004386">
    <property type="term" value="F:helicase activity"/>
    <property type="evidence" value="ECO:0007669"/>
    <property type="project" value="InterPro"/>
</dbReference>